<evidence type="ECO:0000256" key="12">
    <source>
        <dbReference type="ARBA" id="ARBA00022989"/>
    </source>
</evidence>
<dbReference type="FunFam" id="1.20.58.760:FF:000001">
    <property type="entry name" value="ATP-dependent zinc metalloprotease FtsH"/>
    <property type="match status" value="1"/>
</dbReference>
<keyword evidence="6 16" id="KW-0812">Transmembrane</keyword>
<dbReference type="GO" id="GO:0008270">
    <property type="term" value="F:zinc ion binding"/>
    <property type="evidence" value="ECO:0007669"/>
    <property type="project" value="InterPro"/>
</dbReference>
<feature type="transmembrane region" description="Helical" evidence="16">
    <location>
        <begin position="148"/>
        <end position="169"/>
    </location>
</feature>
<dbReference type="EMBL" id="UINC01001139">
    <property type="protein sequence ID" value="SUZ71990.1"/>
    <property type="molecule type" value="Genomic_DNA"/>
</dbReference>
<proteinExistence type="inferred from homology"/>
<dbReference type="InterPro" id="IPR000642">
    <property type="entry name" value="Peptidase_M41"/>
</dbReference>
<evidence type="ECO:0000256" key="6">
    <source>
        <dbReference type="ARBA" id="ARBA00022692"/>
    </source>
</evidence>
<comment type="similarity">
    <text evidence="3">In the C-terminal section; belongs to the peptidase M41 family.</text>
</comment>
<dbReference type="InterPro" id="IPR037219">
    <property type="entry name" value="Peptidase_M41-like"/>
</dbReference>
<dbReference type="GO" id="GO:0006508">
    <property type="term" value="P:proteolysis"/>
    <property type="evidence" value="ECO:0007669"/>
    <property type="project" value="UniProtKB-KW"/>
</dbReference>
<evidence type="ECO:0000256" key="7">
    <source>
        <dbReference type="ARBA" id="ARBA00022723"/>
    </source>
</evidence>
<keyword evidence="10" id="KW-0862">Zinc</keyword>
<dbReference type="InterPro" id="IPR003593">
    <property type="entry name" value="AAA+_ATPase"/>
</dbReference>
<protein>
    <recommendedName>
        <fullName evidence="17">AAA+ ATPase domain-containing protein</fullName>
    </recommendedName>
</protein>
<feature type="region of interest" description="Disordered" evidence="15">
    <location>
        <begin position="642"/>
        <end position="679"/>
    </location>
</feature>
<evidence type="ECO:0000256" key="11">
    <source>
        <dbReference type="ARBA" id="ARBA00022840"/>
    </source>
</evidence>
<dbReference type="GO" id="GO:0030163">
    <property type="term" value="P:protein catabolic process"/>
    <property type="evidence" value="ECO:0007669"/>
    <property type="project" value="TreeGrafter"/>
</dbReference>
<dbReference type="PANTHER" id="PTHR23076">
    <property type="entry name" value="METALLOPROTEASE M41 FTSH"/>
    <property type="match status" value="1"/>
</dbReference>
<evidence type="ECO:0000256" key="8">
    <source>
        <dbReference type="ARBA" id="ARBA00022741"/>
    </source>
</evidence>
<evidence type="ECO:0000256" key="13">
    <source>
        <dbReference type="ARBA" id="ARBA00023049"/>
    </source>
</evidence>
<dbReference type="SMART" id="SM00382">
    <property type="entry name" value="AAA"/>
    <property type="match status" value="1"/>
</dbReference>
<keyword evidence="14 16" id="KW-0472">Membrane</keyword>
<dbReference type="GO" id="GO:0005524">
    <property type="term" value="F:ATP binding"/>
    <property type="evidence" value="ECO:0007669"/>
    <property type="project" value="UniProtKB-KW"/>
</dbReference>
<dbReference type="InterPro" id="IPR003959">
    <property type="entry name" value="ATPase_AAA_core"/>
</dbReference>
<feature type="domain" description="AAA+ ATPase" evidence="17">
    <location>
        <begin position="235"/>
        <end position="374"/>
    </location>
</feature>
<feature type="region of interest" description="Disordered" evidence="15">
    <location>
        <begin position="1"/>
        <end position="33"/>
    </location>
</feature>
<dbReference type="GO" id="GO:0004176">
    <property type="term" value="F:ATP-dependent peptidase activity"/>
    <property type="evidence" value="ECO:0007669"/>
    <property type="project" value="InterPro"/>
</dbReference>
<sequence length="679" mass="76127">VDSKNKNRSKNNRPQGTEKSTQTRKKNKKENEQFQWKRAGKTSLVWVLIIISAVFLSNLFTGKGADEIEIQYTEYRTFLNDGLIAKARVVDEVFHGELSEKRIVLNAGGISQEVIKFRLKLPFVDREVMNEWDQHNVDYTFKQKSIDWTGYFLNILPWIAILAFWIFLMRRMQGGGGGMKSIFNFGKSRAKIWTSDMPKVTFNDVAGCVEAKEELMEVVDFLKRPKRYQKLGAKIPRGVLLVGQPGTGKTLLARAVAGEANVAFYSLSGADFVEMFVGVGASRVRDLFEQGKRNQPCIIFIDELDAVGRQRGAGLGGGHDEREQTLNALLVEMDGFEPAEDIILMAATNRPDVLDSALLRPGRFDRQIVVDVPDLKGRLGILKVHTKKIVMNKRKVKLEAIAKGTPGMVGADLENIVNEAALLAARKKKRSVDMTDFEEAKDKVMMGVQRKSVVLSEEEKKTTAYHEAGHTLVAAQTKGADPVHKVTIIPRGRALGVTMQLPIDEKHGYSREYIEGRLAILMGGRAAEELIFNELTTGAGNDIEQATKIARKMVCEWGMSDILGPMTFGKKNEEIFLGREIQSHRDYSEATARMIDEEVVRIVRKSQSTAKQILKQNMGQLHNLAKALLEYETIDGEEVAAVMEGKQIKRSKNGAAQKPKKKRRRRKPQNKKPEISGKN</sequence>
<dbReference type="Gene3D" id="1.10.8.60">
    <property type="match status" value="1"/>
</dbReference>
<keyword evidence="11" id="KW-0067">ATP-binding</keyword>
<evidence type="ECO:0000256" key="10">
    <source>
        <dbReference type="ARBA" id="ARBA00022833"/>
    </source>
</evidence>
<dbReference type="FunFam" id="3.40.50.300:FF:000001">
    <property type="entry name" value="ATP-dependent zinc metalloprotease FtsH"/>
    <property type="match status" value="1"/>
</dbReference>
<keyword evidence="12 16" id="KW-1133">Transmembrane helix</keyword>
<dbReference type="CDD" id="cd19501">
    <property type="entry name" value="RecA-like_FtsH"/>
    <property type="match status" value="1"/>
</dbReference>
<dbReference type="Pfam" id="PF00004">
    <property type="entry name" value="AAA"/>
    <property type="match status" value="1"/>
</dbReference>
<dbReference type="Pfam" id="PF06480">
    <property type="entry name" value="FtsH_ext"/>
    <property type="match status" value="1"/>
</dbReference>
<evidence type="ECO:0000256" key="5">
    <source>
        <dbReference type="ARBA" id="ARBA00022670"/>
    </source>
</evidence>
<feature type="transmembrane region" description="Helical" evidence="16">
    <location>
        <begin position="43"/>
        <end position="60"/>
    </location>
</feature>
<evidence type="ECO:0000313" key="18">
    <source>
        <dbReference type="EMBL" id="SUZ71990.1"/>
    </source>
</evidence>
<evidence type="ECO:0000256" key="9">
    <source>
        <dbReference type="ARBA" id="ARBA00022801"/>
    </source>
</evidence>
<dbReference type="PROSITE" id="PS00674">
    <property type="entry name" value="AAA"/>
    <property type="match status" value="1"/>
</dbReference>
<dbReference type="SUPFAM" id="SSF52540">
    <property type="entry name" value="P-loop containing nucleoside triphosphate hydrolases"/>
    <property type="match status" value="1"/>
</dbReference>
<dbReference type="AlphaFoldDB" id="A0A381PYN6"/>
<reference evidence="18" key="1">
    <citation type="submission" date="2018-05" db="EMBL/GenBank/DDBJ databases">
        <authorList>
            <person name="Lanie J.A."/>
            <person name="Ng W.-L."/>
            <person name="Kazmierczak K.M."/>
            <person name="Andrzejewski T.M."/>
            <person name="Davidsen T.M."/>
            <person name="Wayne K.J."/>
            <person name="Tettelin H."/>
            <person name="Glass J.I."/>
            <person name="Rusch D."/>
            <person name="Podicherti R."/>
            <person name="Tsui H.-C.T."/>
            <person name="Winkler M.E."/>
        </authorList>
    </citation>
    <scope>NUCLEOTIDE SEQUENCE</scope>
</reference>
<evidence type="ECO:0000256" key="15">
    <source>
        <dbReference type="SAM" id="MobiDB-lite"/>
    </source>
</evidence>
<gene>
    <name evidence="18" type="ORF">METZ01_LOCUS24844</name>
</gene>
<evidence type="ECO:0000256" key="4">
    <source>
        <dbReference type="ARBA" id="ARBA00022475"/>
    </source>
</evidence>
<keyword evidence="13" id="KW-0482">Metalloprotease</keyword>
<dbReference type="SUPFAM" id="SSF140990">
    <property type="entry name" value="FtsH protease domain-like"/>
    <property type="match status" value="1"/>
</dbReference>
<dbReference type="Gene3D" id="3.40.50.300">
    <property type="entry name" value="P-loop containing nucleotide triphosphate hydrolases"/>
    <property type="match status" value="1"/>
</dbReference>
<keyword evidence="8" id="KW-0547">Nucleotide-binding</keyword>
<keyword evidence="4" id="KW-1003">Cell membrane</keyword>
<name>A0A381PYN6_9ZZZZ</name>
<evidence type="ECO:0000256" key="3">
    <source>
        <dbReference type="ARBA" id="ARBA00010044"/>
    </source>
</evidence>
<feature type="compositionally biased region" description="Basic residues" evidence="15">
    <location>
        <begin position="1"/>
        <end position="11"/>
    </location>
</feature>
<dbReference type="Pfam" id="PF17862">
    <property type="entry name" value="AAA_lid_3"/>
    <property type="match status" value="1"/>
</dbReference>
<evidence type="ECO:0000256" key="16">
    <source>
        <dbReference type="SAM" id="Phobius"/>
    </source>
</evidence>
<keyword evidence="5" id="KW-0645">Protease</keyword>
<dbReference type="NCBIfam" id="TIGR01241">
    <property type="entry name" value="FtsH_fam"/>
    <property type="match status" value="1"/>
</dbReference>
<feature type="non-terminal residue" evidence="18">
    <location>
        <position position="1"/>
    </location>
</feature>
<evidence type="ECO:0000256" key="2">
    <source>
        <dbReference type="ARBA" id="ARBA00004370"/>
    </source>
</evidence>
<dbReference type="GO" id="GO:0005886">
    <property type="term" value="C:plasma membrane"/>
    <property type="evidence" value="ECO:0007669"/>
    <property type="project" value="TreeGrafter"/>
</dbReference>
<organism evidence="18">
    <name type="scientific">marine metagenome</name>
    <dbReference type="NCBI Taxonomy" id="408172"/>
    <lineage>
        <taxon>unclassified sequences</taxon>
        <taxon>metagenomes</taxon>
        <taxon>ecological metagenomes</taxon>
    </lineage>
</organism>
<comment type="subcellular location">
    <subcellularLocation>
        <location evidence="2">Membrane</location>
    </subcellularLocation>
</comment>
<comment type="cofactor">
    <cofactor evidence="1">
        <name>Zn(2+)</name>
        <dbReference type="ChEBI" id="CHEBI:29105"/>
    </cofactor>
</comment>
<dbReference type="HAMAP" id="MF_01458">
    <property type="entry name" value="FtsH"/>
    <property type="match status" value="1"/>
</dbReference>
<dbReference type="InterPro" id="IPR027417">
    <property type="entry name" value="P-loop_NTPase"/>
</dbReference>
<dbReference type="InterPro" id="IPR003960">
    <property type="entry name" value="ATPase_AAA_CS"/>
</dbReference>
<dbReference type="FunFam" id="1.10.8.60:FF:000001">
    <property type="entry name" value="ATP-dependent zinc metalloprotease FtsH"/>
    <property type="match status" value="1"/>
</dbReference>
<dbReference type="InterPro" id="IPR005936">
    <property type="entry name" value="FtsH"/>
</dbReference>
<accession>A0A381PYN6</accession>
<dbReference type="PANTHER" id="PTHR23076:SF97">
    <property type="entry name" value="ATP-DEPENDENT ZINC METALLOPROTEASE YME1L1"/>
    <property type="match status" value="1"/>
</dbReference>
<feature type="compositionally biased region" description="Basic residues" evidence="15">
    <location>
        <begin position="648"/>
        <end position="670"/>
    </location>
</feature>
<dbReference type="Gene3D" id="1.20.58.760">
    <property type="entry name" value="Peptidase M41"/>
    <property type="match status" value="1"/>
</dbReference>
<dbReference type="Pfam" id="PF01434">
    <property type="entry name" value="Peptidase_M41"/>
    <property type="match status" value="1"/>
</dbReference>
<evidence type="ECO:0000256" key="1">
    <source>
        <dbReference type="ARBA" id="ARBA00001947"/>
    </source>
</evidence>
<dbReference type="InterPro" id="IPR011546">
    <property type="entry name" value="Pept_M41_FtsH_extracell"/>
</dbReference>
<evidence type="ECO:0000256" key="14">
    <source>
        <dbReference type="ARBA" id="ARBA00023136"/>
    </source>
</evidence>
<keyword evidence="9" id="KW-0378">Hydrolase</keyword>
<evidence type="ECO:0000259" key="17">
    <source>
        <dbReference type="SMART" id="SM00382"/>
    </source>
</evidence>
<keyword evidence="7" id="KW-0479">Metal-binding</keyword>
<dbReference type="GO" id="GO:0016887">
    <property type="term" value="F:ATP hydrolysis activity"/>
    <property type="evidence" value="ECO:0007669"/>
    <property type="project" value="InterPro"/>
</dbReference>
<dbReference type="GO" id="GO:0004222">
    <property type="term" value="F:metalloendopeptidase activity"/>
    <property type="evidence" value="ECO:0007669"/>
    <property type="project" value="InterPro"/>
</dbReference>
<dbReference type="InterPro" id="IPR041569">
    <property type="entry name" value="AAA_lid_3"/>
</dbReference>